<feature type="binding site" evidence="6">
    <location>
        <position position="76"/>
    </location>
    <ligand>
        <name>S-adenosyl-L-methionine</name>
        <dbReference type="ChEBI" id="CHEBI:59789"/>
    </ligand>
</feature>
<gene>
    <name evidence="6 7" type="primary">rlmH</name>
    <name evidence="7" type="ORF">R4Y45_01230</name>
</gene>
<dbReference type="SUPFAM" id="SSF75217">
    <property type="entry name" value="alpha/beta knot"/>
    <property type="match status" value="1"/>
</dbReference>
<dbReference type="Gene3D" id="3.40.1280.10">
    <property type="match status" value="1"/>
</dbReference>
<dbReference type="PIRSF" id="PIRSF004505">
    <property type="entry name" value="MT_bac"/>
    <property type="match status" value="1"/>
</dbReference>
<keyword evidence="1 6" id="KW-0698">rRNA processing</keyword>
<dbReference type="PANTHER" id="PTHR33603">
    <property type="entry name" value="METHYLTRANSFERASE"/>
    <property type="match status" value="1"/>
</dbReference>
<comment type="caution">
    <text evidence="7">The sequence shown here is derived from an EMBL/GenBank/DDBJ whole genome shotgun (WGS) entry which is preliminary data.</text>
</comment>
<dbReference type="NCBIfam" id="NF000985">
    <property type="entry name" value="PRK00103.1-3"/>
    <property type="match status" value="1"/>
</dbReference>
<dbReference type="InterPro" id="IPR003742">
    <property type="entry name" value="RlmH-like"/>
</dbReference>
<comment type="catalytic activity">
    <reaction evidence="6">
        <text>pseudouridine(1915) in 23S rRNA + S-adenosyl-L-methionine = N(3)-methylpseudouridine(1915) in 23S rRNA + S-adenosyl-L-homocysteine + H(+)</text>
        <dbReference type="Rhea" id="RHEA:42752"/>
        <dbReference type="Rhea" id="RHEA-COMP:10221"/>
        <dbReference type="Rhea" id="RHEA-COMP:10222"/>
        <dbReference type="ChEBI" id="CHEBI:15378"/>
        <dbReference type="ChEBI" id="CHEBI:57856"/>
        <dbReference type="ChEBI" id="CHEBI:59789"/>
        <dbReference type="ChEBI" id="CHEBI:65314"/>
        <dbReference type="ChEBI" id="CHEBI:74486"/>
        <dbReference type="EC" id="2.1.1.177"/>
    </reaction>
</comment>
<accession>A0ABU8SFS8</accession>
<keyword evidence="4 6" id="KW-0949">S-adenosyl-L-methionine</keyword>
<dbReference type="RefSeq" id="WP_339968431.1">
    <property type="nucleotide sequence ID" value="NZ_JAWMWG010000001.1"/>
</dbReference>
<dbReference type="PANTHER" id="PTHR33603:SF1">
    <property type="entry name" value="RIBOSOMAL RNA LARGE SUBUNIT METHYLTRANSFERASE H"/>
    <property type="match status" value="1"/>
</dbReference>
<evidence type="ECO:0000313" key="8">
    <source>
        <dbReference type="Proteomes" id="UP001377804"/>
    </source>
</evidence>
<comment type="subcellular location">
    <subcellularLocation>
        <location evidence="6">Cytoplasm</location>
    </subcellularLocation>
</comment>
<dbReference type="NCBIfam" id="TIGR00246">
    <property type="entry name" value="tRNA_RlmH_YbeA"/>
    <property type="match status" value="1"/>
</dbReference>
<dbReference type="GO" id="GO:0032259">
    <property type="term" value="P:methylation"/>
    <property type="evidence" value="ECO:0007669"/>
    <property type="project" value="UniProtKB-KW"/>
</dbReference>
<evidence type="ECO:0000256" key="5">
    <source>
        <dbReference type="ARBA" id="ARBA00038303"/>
    </source>
</evidence>
<proteinExistence type="inferred from homology"/>
<dbReference type="Pfam" id="PF02590">
    <property type="entry name" value="SPOUT_MTase"/>
    <property type="match status" value="1"/>
</dbReference>
<dbReference type="EC" id="2.1.1.177" evidence="6"/>
<comment type="function">
    <text evidence="6">Specifically methylates the pseudouridine at position 1915 (m3Psi1915) in 23S rRNA.</text>
</comment>
<reference evidence="7 8" key="1">
    <citation type="submission" date="2023-10" db="EMBL/GenBank/DDBJ databases">
        <title>Holzapfeliella saturejae sp. nov. isolated from Satureja montana flowers.</title>
        <authorList>
            <person name="Alcantara C."/>
            <person name="Zuniga M."/>
            <person name="Landete J.M."/>
            <person name="Monedero V."/>
        </authorList>
    </citation>
    <scope>NUCLEOTIDE SEQUENCE [LARGE SCALE GENOMIC DNA]</scope>
    <source>
        <strain evidence="7 8">He02</strain>
    </source>
</reference>
<dbReference type="HAMAP" id="MF_00658">
    <property type="entry name" value="23SrRNA_methyltr_H"/>
    <property type="match status" value="1"/>
</dbReference>
<evidence type="ECO:0000256" key="3">
    <source>
        <dbReference type="ARBA" id="ARBA00022679"/>
    </source>
</evidence>
<name>A0ABU8SFS8_9LACO</name>
<dbReference type="EMBL" id="JAWMWG010000001">
    <property type="protein sequence ID" value="MEJ6347850.1"/>
    <property type="molecule type" value="Genomic_DNA"/>
</dbReference>
<dbReference type="InterPro" id="IPR029028">
    <property type="entry name" value="Alpha/beta_knot_MTases"/>
</dbReference>
<dbReference type="GO" id="GO:0008168">
    <property type="term" value="F:methyltransferase activity"/>
    <property type="evidence" value="ECO:0007669"/>
    <property type="project" value="UniProtKB-KW"/>
</dbReference>
<keyword evidence="3 6" id="KW-0808">Transferase</keyword>
<sequence>MPQKIVCVGKLKEKYLKSAIDEYQKRMQRFGKLNIVEVPDEKAPQNMSDKEIEQVKDKEGEKILSKINDQDFVITLEILGKEISSEKLAQNIKDWTTYGHSSLVFVIGGSNGLSEAVMKRSNYALSFGKMTLPHQLMRVVLCEQIYRAFMINSGSAYHK</sequence>
<dbReference type="Proteomes" id="UP001377804">
    <property type="component" value="Unassembled WGS sequence"/>
</dbReference>
<keyword evidence="6" id="KW-0963">Cytoplasm</keyword>
<feature type="binding site" evidence="6">
    <location>
        <begin position="127"/>
        <end position="132"/>
    </location>
    <ligand>
        <name>S-adenosyl-L-methionine</name>
        <dbReference type="ChEBI" id="CHEBI:59789"/>
    </ligand>
</feature>
<keyword evidence="2 6" id="KW-0489">Methyltransferase</keyword>
<comment type="similarity">
    <text evidence="5 6">Belongs to the RNA methyltransferase RlmH family.</text>
</comment>
<evidence type="ECO:0000313" key="7">
    <source>
        <dbReference type="EMBL" id="MEJ6347850.1"/>
    </source>
</evidence>
<evidence type="ECO:0000256" key="2">
    <source>
        <dbReference type="ARBA" id="ARBA00022603"/>
    </source>
</evidence>
<organism evidence="7 8">
    <name type="scientific">Holzapfeliella saturejae</name>
    <dbReference type="NCBI Taxonomy" id="3082953"/>
    <lineage>
        <taxon>Bacteria</taxon>
        <taxon>Bacillati</taxon>
        <taxon>Bacillota</taxon>
        <taxon>Bacilli</taxon>
        <taxon>Lactobacillales</taxon>
        <taxon>Lactobacillaceae</taxon>
        <taxon>Holzapfeliella</taxon>
    </lineage>
</organism>
<keyword evidence="8" id="KW-1185">Reference proteome</keyword>
<evidence type="ECO:0000256" key="4">
    <source>
        <dbReference type="ARBA" id="ARBA00022691"/>
    </source>
</evidence>
<dbReference type="CDD" id="cd18081">
    <property type="entry name" value="RlmH-like"/>
    <property type="match status" value="1"/>
</dbReference>
<comment type="subunit">
    <text evidence="6">Homodimer.</text>
</comment>
<dbReference type="InterPro" id="IPR029026">
    <property type="entry name" value="tRNA_m1G_MTases_N"/>
</dbReference>
<feature type="binding site" evidence="6">
    <location>
        <position position="108"/>
    </location>
    <ligand>
        <name>S-adenosyl-L-methionine</name>
        <dbReference type="ChEBI" id="CHEBI:59789"/>
    </ligand>
</feature>
<evidence type="ECO:0000256" key="1">
    <source>
        <dbReference type="ARBA" id="ARBA00022552"/>
    </source>
</evidence>
<evidence type="ECO:0000256" key="6">
    <source>
        <dbReference type="HAMAP-Rule" id="MF_00658"/>
    </source>
</evidence>
<protein>
    <recommendedName>
        <fullName evidence="6">Ribosomal RNA large subunit methyltransferase H</fullName>
        <ecNumber evidence="6">2.1.1.177</ecNumber>
    </recommendedName>
    <alternativeName>
        <fullName evidence="6">23S rRNA (pseudouridine1915-N3)-methyltransferase</fullName>
    </alternativeName>
    <alternativeName>
        <fullName evidence="6">23S rRNA m3Psi1915 methyltransferase</fullName>
    </alternativeName>
    <alternativeName>
        <fullName evidence="6">rRNA (pseudouridine-N3-)-methyltransferase RlmH</fullName>
    </alternativeName>
</protein>